<dbReference type="Proteomes" id="UP000032180">
    <property type="component" value="Chromosome 8"/>
</dbReference>
<feature type="region of interest" description="Disordered" evidence="1">
    <location>
        <begin position="41"/>
        <end position="67"/>
    </location>
</feature>
<name>A0A0D9X9Z1_9ORYZ</name>
<proteinExistence type="predicted"/>
<dbReference type="HOGENOM" id="CLU_2816102_0_0_1"/>
<feature type="compositionally biased region" description="Basic and acidic residues" evidence="1">
    <location>
        <begin position="44"/>
        <end position="59"/>
    </location>
</feature>
<reference evidence="3" key="2">
    <citation type="submission" date="2013-12" db="EMBL/GenBank/DDBJ databases">
        <authorList>
            <person name="Yu Y."/>
            <person name="Lee S."/>
            <person name="de Baynast K."/>
            <person name="Wissotski M."/>
            <person name="Liu L."/>
            <person name="Talag J."/>
            <person name="Goicoechea J."/>
            <person name="Angelova A."/>
            <person name="Jetty R."/>
            <person name="Kudrna D."/>
            <person name="Golser W."/>
            <person name="Rivera L."/>
            <person name="Zhang J."/>
            <person name="Wing R."/>
        </authorList>
    </citation>
    <scope>NUCLEOTIDE SEQUENCE</scope>
</reference>
<sequence length="67" mass="7741">MVEGLILFRVSLRSCDDIPHWIVNGGSDYFIYRIDTPLLSESATPHRDPKLEITRKQVQQDDVPNED</sequence>
<keyword evidence="3" id="KW-1185">Reference proteome</keyword>
<evidence type="ECO:0000313" key="2">
    <source>
        <dbReference type="EnsemblPlants" id="LPERR08G17840.1"/>
    </source>
</evidence>
<evidence type="ECO:0000256" key="1">
    <source>
        <dbReference type="SAM" id="MobiDB-lite"/>
    </source>
</evidence>
<dbReference type="EnsemblPlants" id="LPERR08G17840.1">
    <property type="protein sequence ID" value="LPERR08G17840.1"/>
    <property type="gene ID" value="LPERR08G17840"/>
</dbReference>
<evidence type="ECO:0000313" key="3">
    <source>
        <dbReference type="Proteomes" id="UP000032180"/>
    </source>
</evidence>
<reference evidence="2" key="3">
    <citation type="submission" date="2015-04" db="UniProtKB">
        <authorList>
            <consortium name="EnsemblPlants"/>
        </authorList>
    </citation>
    <scope>IDENTIFICATION</scope>
</reference>
<protein>
    <submittedName>
        <fullName evidence="2">Uncharacterized protein</fullName>
    </submittedName>
</protein>
<reference evidence="2 3" key="1">
    <citation type="submission" date="2012-08" db="EMBL/GenBank/DDBJ databases">
        <title>Oryza genome evolution.</title>
        <authorList>
            <person name="Wing R.A."/>
        </authorList>
    </citation>
    <scope>NUCLEOTIDE SEQUENCE</scope>
</reference>
<accession>A0A0D9X9Z1</accession>
<dbReference type="Gramene" id="LPERR08G17840.1">
    <property type="protein sequence ID" value="LPERR08G17840.1"/>
    <property type="gene ID" value="LPERR08G17840"/>
</dbReference>
<organism evidence="2 3">
    <name type="scientific">Leersia perrieri</name>
    <dbReference type="NCBI Taxonomy" id="77586"/>
    <lineage>
        <taxon>Eukaryota</taxon>
        <taxon>Viridiplantae</taxon>
        <taxon>Streptophyta</taxon>
        <taxon>Embryophyta</taxon>
        <taxon>Tracheophyta</taxon>
        <taxon>Spermatophyta</taxon>
        <taxon>Magnoliopsida</taxon>
        <taxon>Liliopsida</taxon>
        <taxon>Poales</taxon>
        <taxon>Poaceae</taxon>
        <taxon>BOP clade</taxon>
        <taxon>Oryzoideae</taxon>
        <taxon>Oryzeae</taxon>
        <taxon>Oryzinae</taxon>
        <taxon>Leersia</taxon>
    </lineage>
</organism>
<dbReference type="AlphaFoldDB" id="A0A0D9X9Z1"/>